<feature type="disulfide bond" evidence="3">
    <location>
        <begin position="516"/>
        <end position="526"/>
    </location>
</feature>
<dbReference type="Pfam" id="PF01833">
    <property type="entry name" value="TIG"/>
    <property type="match status" value="1"/>
</dbReference>
<comment type="caution">
    <text evidence="3">Lacks conserved residue(s) required for the propagation of feature annotation.</text>
</comment>
<sequence length="977" mass="108234">MTYSNGSVCSFSDIERNRTYNLEPFFTSNTTSINDFYLVASTGPLYNYNQYWEIYFNLCWNVSLSNCSAVGTTSSCQKNMNQNAIIDQYDTGTFYNESYNDLGFLLTYKSPIKTGGVTGTCAQGFEQYRRVTQFTLRCNYDIESFEVLIPTEPYRCFYNIILESKSLCRCPFKCSHPHGNCSENRCFCDQHSTGYDCTLLNIEINSVSSTTLRGGTGYLIGNFTNITPSFNVIISQSNVANVILLNSSTIQFSIDAGSGIQNVSIVAGSLSYVSYYKFEFGCLPGCYLPHGQCDNSTSKCICDDQSKGEECQILNIEIESCNSTTINGGVGFIMGNFSFITSKFDVFIGSLNATDVQLLNSSTIQFSIGPGVGIQNISIFGGNLSYISINSFEYINKQCLSDCSSPHGQCDIFIGQCICDDQSKGENCQFLNIDIESCDSTNLNGGTSLIRGNFSFIPPKFDILIGKLIATDILVFNTSTIQFSIGAGEGFQNVTISDSISSYTSINLFVYKGKECPFNCSQHGICDPINGKCSCDTQTNGTGCEFSRIILNSIDPTDGNGGTTYLYGYFGTTTPDLSIKIGDALCTNILQINETSIKCDAGVGSGFKTVFFQDRDLKASVVNLFQYFEPIIPNSPKKCLDDCGGPIKGVCTSNGCSCISPWMGNDCKAKLVIVERPSLNYSNPTTDMEIIVNNNNTDNQIDNKLFHSLVSISKIREYDYQSNEVYSYTFSSWEFIKINPTTNQYNTSFIKSGIETSITVKLEWFDNETGIEFANQNITMNPSSIKYTIEISKYQFSSKLNRLQLIMMASLSSNKTDDVCSDKEFGETTNGDNSNYMKIQVDTHSLYGRFIKRAIIDSIPRAIDNIPLDSSMKQVDSASSSQSYIGISVPYYQNQIIIDPDFSLLVGFSSKSESSICSDNNFSKLSALHISSIAICGFVGLSTIVTMVIYAYYKKRYDRNVMKEIHSKLSRNVELYM</sequence>
<keyword evidence="4" id="KW-0812">Transmembrane</keyword>
<keyword evidence="2 3" id="KW-1015">Disulfide bond</keyword>
<keyword evidence="1" id="KW-0732">Signal</keyword>
<dbReference type="AlphaFoldDB" id="A0AAN7UE03"/>
<dbReference type="PANTHER" id="PTHR24032">
    <property type="entry name" value="EGF-LIKE DOMAIN-CONTAINING PROTEIN-RELATED-RELATED"/>
    <property type="match status" value="1"/>
</dbReference>
<dbReference type="Pfam" id="PF25820">
    <property type="entry name" value="DUF7949"/>
    <property type="match status" value="1"/>
</dbReference>
<dbReference type="PANTHER" id="PTHR24032:SF62">
    <property type="entry name" value="EGF-LIKE DOMAIN-CONTAINING PROTEIN-RELATED"/>
    <property type="match status" value="1"/>
</dbReference>
<proteinExistence type="predicted"/>
<dbReference type="EMBL" id="JAVFKY010000003">
    <property type="protein sequence ID" value="KAK5579588.1"/>
    <property type="molecule type" value="Genomic_DNA"/>
</dbReference>
<dbReference type="InterPro" id="IPR054484">
    <property type="entry name" value="ComC_SSD"/>
</dbReference>
<evidence type="ECO:0000259" key="5">
    <source>
        <dbReference type="PROSITE" id="PS50026"/>
    </source>
</evidence>
<evidence type="ECO:0000259" key="6">
    <source>
        <dbReference type="PROSITE" id="PS51914"/>
    </source>
</evidence>
<dbReference type="PROSITE" id="PS50026">
    <property type="entry name" value="EGF_3"/>
    <property type="match status" value="1"/>
</dbReference>
<feature type="disulfide bond" evidence="3">
    <location>
        <begin position="535"/>
        <end position="544"/>
    </location>
</feature>
<reference evidence="7 8" key="1">
    <citation type="submission" date="2023-11" db="EMBL/GenBank/DDBJ databases">
        <title>Dfirmibasis_genome.</title>
        <authorList>
            <person name="Edelbroek B."/>
            <person name="Kjellin J."/>
            <person name="Jerlstrom-Hultqvist J."/>
            <person name="Soderbom F."/>
        </authorList>
    </citation>
    <scope>NUCLEOTIDE SEQUENCE [LARGE SCALE GENOMIC DNA]</scope>
    <source>
        <strain evidence="7 8">TNS-C-14</strain>
    </source>
</reference>
<dbReference type="InterPro" id="IPR000742">
    <property type="entry name" value="EGF"/>
</dbReference>
<dbReference type="Proteomes" id="UP001344447">
    <property type="component" value="Unassembled WGS sequence"/>
</dbReference>
<feature type="domain" description="MRH" evidence="6">
    <location>
        <begin position="7"/>
        <end position="170"/>
    </location>
</feature>
<evidence type="ECO:0008006" key="9">
    <source>
        <dbReference type="Google" id="ProtNLM"/>
    </source>
</evidence>
<name>A0AAN7UE03_9MYCE</name>
<dbReference type="PRINTS" id="PR00011">
    <property type="entry name" value="EGFLAMININ"/>
</dbReference>
<evidence type="ECO:0000256" key="1">
    <source>
        <dbReference type="ARBA" id="ARBA00022729"/>
    </source>
</evidence>
<keyword evidence="8" id="KW-1185">Reference proteome</keyword>
<evidence type="ECO:0000313" key="7">
    <source>
        <dbReference type="EMBL" id="KAK5579588.1"/>
    </source>
</evidence>
<dbReference type="InterPro" id="IPR044865">
    <property type="entry name" value="MRH_dom"/>
</dbReference>
<dbReference type="Pfam" id="PF22933">
    <property type="entry name" value="ComC_SSD"/>
    <property type="match status" value="1"/>
</dbReference>
<evidence type="ECO:0000256" key="2">
    <source>
        <dbReference type="ARBA" id="ARBA00023157"/>
    </source>
</evidence>
<feature type="transmembrane region" description="Helical" evidence="4">
    <location>
        <begin position="927"/>
        <end position="953"/>
    </location>
</feature>
<keyword evidence="4" id="KW-0472">Membrane</keyword>
<comment type="caution">
    <text evidence="7">The sequence shown here is derived from an EMBL/GenBank/DDBJ whole genome shotgun (WGS) entry which is preliminary data.</text>
</comment>
<feature type="domain" description="EGF-like" evidence="5">
    <location>
        <begin position="512"/>
        <end position="545"/>
    </location>
</feature>
<dbReference type="InterPro" id="IPR053331">
    <property type="entry name" value="EGF-like_comC"/>
</dbReference>
<dbReference type="SUPFAM" id="SSF50911">
    <property type="entry name" value="Mannose 6-phosphate receptor domain"/>
    <property type="match status" value="1"/>
</dbReference>
<keyword evidence="4" id="KW-1133">Transmembrane helix</keyword>
<dbReference type="PROSITE" id="PS00022">
    <property type="entry name" value="EGF_1"/>
    <property type="match status" value="5"/>
</dbReference>
<protein>
    <recommendedName>
        <fullName evidence="9">MRH domain-containing protein</fullName>
    </recommendedName>
</protein>
<evidence type="ECO:0000256" key="4">
    <source>
        <dbReference type="SAM" id="Phobius"/>
    </source>
</evidence>
<dbReference type="PROSITE" id="PS51914">
    <property type="entry name" value="MRH"/>
    <property type="match status" value="1"/>
</dbReference>
<dbReference type="InterPro" id="IPR009011">
    <property type="entry name" value="Man6P_isomerase_rcpt-bd_dom_sf"/>
</dbReference>
<keyword evidence="3" id="KW-0245">EGF-like domain</keyword>
<organism evidence="7 8">
    <name type="scientific">Dictyostelium firmibasis</name>
    <dbReference type="NCBI Taxonomy" id="79012"/>
    <lineage>
        <taxon>Eukaryota</taxon>
        <taxon>Amoebozoa</taxon>
        <taxon>Evosea</taxon>
        <taxon>Eumycetozoa</taxon>
        <taxon>Dictyostelia</taxon>
        <taxon>Dictyosteliales</taxon>
        <taxon>Dictyosteliaceae</taxon>
        <taxon>Dictyostelium</taxon>
    </lineage>
</organism>
<dbReference type="InterPro" id="IPR002909">
    <property type="entry name" value="IPT_dom"/>
</dbReference>
<gene>
    <name evidence="7" type="ORF">RB653_009272</name>
</gene>
<accession>A0AAN7UE03</accession>
<evidence type="ECO:0000313" key="8">
    <source>
        <dbReference type="Proteomes" id="UP001344447"/>
    </source>
</evidence>
<evidence type="ECO:0000256" key="3">
    <source>
        <dbReference type="PROSITE-ProRule" id="PRU00076"/>
    </source>
</evidence>
<dbReference type="InterPro" id="IPR057709">
    <property type="entry name" value="DUF7949"/>
</dbReference>